<dbReference type="PROSITE" id="PS00211">
    <property type="entry name" value="ABC_TRANSPORTER_1"/>
    <property type="match status" value="1"/>
</dbReference>
<dbReference type="InterPro" id="IPR003593">
    <property type="entry name" value="AAA+_ATPase"/>
</dbReference>
<dbReference type="InterPro" id="IPR050250">
    <property type="entry name" value="Macrolide_Exporter_MacB"/>
</dbReference>
<dbReference type="GO" id="GO:0022857">
    <property type="term" value="F:transmembrane transporter activity"/>
    <property type="evidence" value="ECO:0007669"/>
    <property type="project" value="TreeGrafter"/>
</dbReference>
<dbReference type="RefSeq" id="WP_002944727.1">
    <property type="nucleotide sequence ID" value="NZ_CP012543.1"/>
</dbReference>
<dbReference type="Pfam" id="PF02687">
    <property type="entry name" value="FtsX"/>
    <property type="match status" value="1"/>
</dbReference>
<evidence type="ECO:0000256" key="12">
    <source>
        <dbReference type="ARBA" id="ARBA00041199"/>
    </source>
</evidence>
<keyword evidence="8" id="KW-1278">Translocase</keyword>
<dbReference type="Pfam" id="PF00005">
    <property type="entry name" value="ABC_tran"/>
    <property type="match status" value="1"/>
</dbReference>
<evidence type="ECO:0000256" key="9">
    <source>
        <dbReference type="ARBA" id="ARBA00022989"/>
    </source>
</evidence>
<keyword evidence="5 13" id="KW-0812">Transmembrane</keyword>
<dbReference type="EMBL" id="CP012543">
    <property type="protein sequence ID" value="QCD46908.1"/>
    <property type="molecule type" value="Genomic_DNA"/>
</dbReference>
<feature type="domain" description="ABC transporter" evidence="14">
    <location>
        <begin position="2"/>
        <end position="240"/>
    </location>
</feature>
<feature type="transmembrane region" description="Helical" evidence="13">
    <location>
        <begin position="561"/>
        <end position="587"/>
    </location>
</feature>
<feature type="transmembrane region" description="Helical" evidence="13">
    <location>
        <begin position="268"/>
        <end position="288"/>
    </location>
</feature>
<organism evidence="15 16">
    <name type="scientific">Campylobacter rectus</name>
    <name type="common">Wolinella recta</name>
    <dbReference type="NCBI Taxonomy" id="203"/>
    <lineage>
        <taxon>Bacteria</taxon>
        <taxon>Pseudomonadati</taxon>
        <taxon>Campylobacterota</taxon>
        <taxon>Epsilonproteobacteria</taxon>
        <taxon>Campylobacterales</taxon>
        <taxon>Campylobacteraceae</taxon>
        <taxon>Campylobacter</taxon>
    </lineage>
</organism>
<keyword evidence="10 13" id="KW-0472">Membrane</keyword>
<evidence type="ECO:0000256" key="7">
    <source>
        <dbReference type="ARBA" id="ARBA00022840"/>
    </source>
</evidence>
<dbReference type="Pfam" id="PF12704">
    <property type="entry name" value="MacB_PCD"/>
    <property type="match status" value="1"/>
</dbReference>
<comment type="similarity">
    <text evidence="11">Belongs to the ABC transporter superfamily. Macrolide exporter (TC 3.A.1.122) family.</text>
</comment>
<protein>
    <recommendedName>
        <fullName evidence="12">Pyoverdine export ATP-binding/permease protein PvdT</fullName>
    </recommendedName>
</protein>
<evidence type="ECO:0000256" key="3">
    <source>
        <dbReference type="ARBA" id="ARBA00022475"/>
    </source>
</evidence>
<reference evidence="15 16" key="1">
    <citation type="submission" date="2016-07" db="EMBL/GenBank/DDBJ databases">
        <title>Comparative genomics of the Campylobacter concisus group.</title>
        <authorList>
            <person name="Miller W.G."/>
            <person name="Yee E."/>
            <person name="Chapman M.H."/>
            <person name="Huynh S."/>
            <person name="Bono J.L."/>
            <person name="On S.L.W."/>
            <person name="StLeger J."/>
            <person name="Foster G."/>
            <person name="Parker C.T."/>
        </authorList>
    </citation>
    <scope>NUCLEOTIDE SEQUENCE [LARGE SCALE GENOMIC DNA]</scope>
    <source>
        <strain evidence="15 16">ATCC 33238</strain>
    </source>
</reference>
<dbReference type="GO" id="GO:0005524">
    <property type="term" value="F:ATP binding"/>
    <property type="evidence" value="ECO:0007669"/>
    <property type="project" value="UniProtKB-KW"/>
</dbReference>
<keyword evidence="4" id="KW-0997">Cell inner membrane</keyword>
<evidence type="ECO:0000256" key="11">
    <source>
        <dbReference type="ARBA" id="ARBA00038388"/>
    </source>
</evidence>
<evidence type="ECO:0000256" key="13">
    <source>
        <dbReference type="SAM" id="Phobius"/>
    </source>
</evidence>
<dbReference type="AlphaFoldDB" id="A0A6G5QMH7"/>
<dbReference type="Proteomes" id="UP000502377">
    <property type="component" value="Chromosome"/>
</dbReference>
<evidence type="ECO:0000256" key="1">
    <source>
        <dbReference type="ARBA" id="ARBA00004429"/>
    </source>
</evidence>
<feature type="transmembrane region" description="Helical" evidence="13">
    <location>
        <begin position="599"/>
        <end position="622"/>
    </location>
</feature>
<proteinExistence type="inferred from homology"/>
<dbReference type="InterPro" id="IPR003838">
    <property type="entry name" value="ABC3_permease_C"/>
</dbReference>
<dbReference type="SUPFAM" id="SSF52540">
    <property type="entry name" value="P-loop containing nucleoside triphosphate hydrolases"/>
    <property type="match status" value="2"/>
</dbReference>
<dbReference type="PANTHER" id="PTHR30572:SF14">
    <property type="entry name" value="MACROLIDE EXPORT ATP-BINDING_PERMEASE PROTEIN MACB"/>
    <property type="match status" value="1"/>
</dbReference>
<evidence type="ECO:0000259" key="14">
    <source>
        <dbReference type="PROSITE" id="PS50893"/>
    </source>
</evidence>
<dbReference type="InterPro" id="IPR017871">
    <property type="entry name" value="ABC_transporter-like_CS"/>
</dbReference>
<dbReference type="GO" id="GO:0098796">
    <property type="term" value="C:membrane protein complex"/>
    <property type="evidence" value="ECO:0007669"/>
    <property type="project" value="UniProtKB-ARBA"/>
</dbReference>
<dbReference type="InterPro" id="IPR027417">
    <property type="entry name" value="P-loop_NTPase"/>
</dbReference>
<dbReference type="GO" id="GO:0016887">
    <property type="term" value="F:ATP hydrolysis activity"/>
    <property type="evidence" value="ECO:0007669"/>
    <property type="project" value="InterPro"/>
</dbReference>
<evidence type="ECO:0000256" key="10">
    <source>
        <dbReference type="ARBA" id="ARBA00023136"/>
    </source>
</evidence>
<dbReference type="FunFam" id="3.40.50.300:FF:000032">
    <property type="entry name" value="Export ABC transporter ATP-binding protein"/>
    <property type="match status" value="1"/>
</dbReference>
<dbReference type="GO" id="GO:0005886">
    <property type="term" value="C:plasma membrane"/>
    <property type="evidence" value="ECO:0007669"/>
    <property type="project" value="UniProtKB-SubCell"/>
</dbReference>
<dbReference type="KEGG" id="crx:CRECT_1250"/>
<comment type="subcellular location">
    <subcellularLocation>
        <location evidence="1">Cell inner membrane</location>
        <topology evidence="1">Multi-pass membrane protein</topology>
    </subcellularLocation>
</comment>
<accession>A0A6G5QMH7</accession>
<gene>
    <name evidence="15" type="primary">macB</name>
    <name evidence="15" type="ORF">CRECT_1250</name>
</gene>
<evidence type="ECO:0000256" key="8">
    <source>
        <dbReference type="ARBA" id="ARBA00022967"/>
    </source>
</evidence>
<evidence type="ECO:0000256" key="4">
    <source>
        <dbReference type="ARBA" id="ARBA00022519"/>
    </source>
</evidence>
<dbReference type="SMART" id="SM00382">
    <property type="entry name" value="AAA"/>
    <property type="match status" value="1"/>
</dbReference>
<keyword evidence="9 13" id="KW-1133">Transmembrane helix</keyword>
<evidence type="ECO:0000256" key="2">
    <source>
        <dbReference type="ARBA" id="ARBA00022448"/>
    </source>
</evidence>
<dbReference type="InterPro" id="IPR017911">
    <property type="entry name" value="MacB-like_ATP-bd"/>
</dbReference>
<dbReference type="PANTHER" id="PTHR30572">
    <property type="entry name" value="MEMBRANE COMPONENT OF TRANSPORTER-RELATED"/>
    <property type="match status" value="1"/>
</dbReference>
<sequence>MIELKNLGKQFRLGDTVFDALKDIDLTIRKGEFIAIIGQSGSGKSTLMNILGCLDNPSCGEYLLEGNNISNLSGDELARLRRNKFGFIFQRYNLLSTLNTLQNVSLPSVYAGVSKKEREERASEILKGLGLGDKLESLPNKLSGGQQQRVSIARALINGGEIILADEPTGALDSQSGMMVMEILTNLHKEGHTIIIVTHDQNIASYAHRIIEIKDGKILKDSVKKDEIYDIDLKKPKQKNWLSFYKDQFIESFKMSVNAIFSHKLRSLLTMLGIIIGITSVISVVALGNGSQRQILSSIRGIGTNTIDIYPGKGFGDMRAGRIKTLSISDAVMLSRQDYLDSVTPNSTTIGTLTFANKSASATLRGGGSQSLEVLGHKIKSGRVFSEEEVKDSASVIVIDHNTKNEFFPDTDPLDKTILFNKRPFKIIGVLAKNDLMDTSMLRTYTTYTAVINKITGDRHITSITAKVKDEVNAQIAERSLTEILTLKHGARDFFTRNSDSIKKTVEETTQTMTLLISCVALISLVVGGIGVMNIMLVSVTERTKEIGIRMAIGARQSNILQQFLIEAVLLCVMGGIIGVGLSFVIGSVFDKFVQGFEMVFSNASIAVALLTSSFIGIAFGYMPARSASKLNPIDALSRE</sequence>
<dbReference type="Gene3D" id="3.40.50.300">
    <property type="entry name" value="P-loop containing nucleotide triphosphate hydrolases"/>
    <property type="match status" value="1"/>
</dbReference>
<evidence type="ECO:0000313" key="15">
    <source>
        <dbReference type="EMBL" id="QCD46908.1"/>
    </source>
</evidence>
<dbReference type="InterPro" id="IPR025857">
    <property type="entry name" value="MacB_PCD"/>
</dbReference>
<keyword evidence="3" id="KW-1003">Cell membrane</keyword>
<keyword evidence="7 15" id="KW-0067">ATP-binding</keyword>
<feature type="transmembrane region" description="Helical" evidence="13">
    <location>
        <begin position="515"/>
        <end position="540"/>
    </location>
</feature>
<keyword evidence="2" id="KW-0813">Transport</keyword>
<evidence type="ECO:0000313" key="16">
    <source>
        <dbReference type="Proteomes" id="UP000502377"/>
    </source>
</evidence>
<dbReference type="InterPro" id="IPR003439">
    <property type="entry name" value="ABC_transporter-like_ATP-bd"/>
</dbReference>
<evidence type="ECO:0000256" key="6">
    <source>
        <dbReference type="ARBA" id="ARBA00022741"/>
    </source>
</evidence>
<evidence type="ECO:0000256" key="5">
    <source>
        <dbReference type="ARBA" id="ARBA00022692"/>
    </source>
</evidence>
<dbReference type="CDD" id="cd03255">
    <property type="entry name" value="ABC_MJ0796_LolCDE_FtsE"/>
    <property type="match status" value="1"/>
</dbReference>
<name>A0A6G5QMH7_CAMRE</name>
<keyword evidence="6" id="KW-0547">Nucleotide-binding</keyword>
<dbReference type="PROSITE" id="PS50893">
    <property type="entry name" value="ABC_TRANSPORTER_2"/>
    <property type="match status" value="1"/>
</dbReference>